<gene>
    <name evidence="1" type="ORF">NMU03_13040</name>
</gene>
<sequence>MLGSLLGGDHEILGYDSQNGTYISESTLKSEYSGLKYSSDANYIIFRDIDLNNVDWKPLMFSGTMVGAVSEDSNAESTLWKDGGIVNTSQPVISNITVNQTSPIDIKKQSGVGFLEVSCQSLRKQWVSLVIMFL</sequence>
<evidence type="ECO:0000313" key="2">
    <source>
        <dbReference type="Proteomes" id="UP001060112"/>
    </source>
</evidence>
<dbReference type="EMBL" id="CP101620">
    <property type="protein sequence ID" value="UTY38560.1"/>
    <property type="molecule type" value="Genomic_DNA"/>
</dbReference>
<accession>A0ABY5I0U5</accession>
<name>A0ABY5I0U5_9FIRM</name>
<dbReference type="RefSeq" id="WP_290138951.1">
    <property type="nucleotide sequence ID" value="NZ_CP101620.1"/>
</dbReference>
<proteinExistence type="predicted"/>
<evidence type="ECO:0000313" key="1">
    <source>
        <dbReference type="EMBL" id="UTY38560.1"/>
    </source>
</evidence>
<protein>
    <submittedName>
        <fullName evidence="1">Uncharacterized protein</fullName>
    </submittedName>
</protein>
<organism evidence="1 2">
    <name type="scientific">Allocoprobacillus halotolerans</name>
    <dbReference type="NCBI Taxonomy" id="2944914"/>
    <lineage>
        <taxon>Bacteria</taxon>
        <taxon>Bacillati</taxon>
        <taxon>Bacillota</taxon>
        <taxon>Erysipelotrichia</taxon>
        <taxon>Erysipelotrichales</taxon>
        <taxon>Erysipelotrichaceae</taxon>
        <taxon>Allocoprobacillus</taxon>
    </lineage>
</organism>
<reference evidence="1" key="1">
    <citation type="submission" date="2022-07" db="EMBL/GenBank/DDBJ databases">
        <title>Faecal culturing of patients with breast cancer.</title>
        <authorList>
            <person name="Teng N.M.Y."/>
            <person name="Kiu R."/>
            <person name="Evans R."/>
            <person name="Baker D.J."/>
            <person name="Zenner C."/>
            <person name="Robinson S.D."/>
            <person name="Hall L.J."/>
        </authorList>
    </citation>
    <scope>NUCLEOTIDE SEQUENCE</scope>
    <source>
        <strain evidence="1">LH1062</strain>
    </source>
</reference>
<keyword evidence="2" id="KW-1185">Reference proteome</keyword>
<dbReference type="Proteomes" id="UP001060112">
    <property type="component" value="Chromosome"/>
</dbReference>